<feature type="domain" description="BPTI/Kunitz inhibitor" evidence="1">
    <location>
        <begin position="8"/>
        <end position="61"/>
    </location>
</feature>
<reference evidence="2 3" key="1">
    <citation type="submission" date="2019-10" db="EMBL/GenBank/DDBJ databases">
        <title>Assembly and Annotation for the nematode Trichostrongylus colubriformis.</title>
        <authorList>
            <person name="Martin J."/>
        </authorList>
    </citation>
    <scope>NUCLEOTIDE SEQUENCE [LARGE SCALE GENOMIC DNA]</scope>
    <source>
        <strain evidence="2">G859</strain>
        <tissue evidence="2">Whole worm</tissue>
    </source>
</reference>
<name>A0AAN8F3F1_TRICO</name>
<comment type="caution">
    <text evidence="2">The sequence shown here is derived from an EMBL/GenBank/DDBJ whole genome shotgun (WGS) entry which is preliminary data.</text>
</comment>
<dbReference type="PROSITE" id="PS50279">
    <property type="entry name" value="BPTI_KUNITZ_2"/>
    <property type="match status" value="1"/>
</dbReference>
<dbReference type="Pfam" id="PF00014">
    <property type="entry name" value="Kunitz_BPTI"/>
    <property type="match status" value="1"/>
</dbReference>
<dbReference type="InterPro" id="IPR002223">
    <property type="entry name" value="Kunitz_BPTI"/>
</dbReference>
<dbReference type="SMART" id="SM00131">
    <property type="entry name" value="KU"/>
    <property type="match status" value="1"/>
</dbReference>
<evidence type="ECO:0000313" key="2">
    <source>
        <dbReference type="EMBL" id="KAK5972656.1"/>
    </source>
</evidence>
<feature type="non-terminal residue" evidence="2">
    <location>
        <position position="1"/>
    </location>
</feature>
<keyword evidence="3" id="KW-1185">Reference proteome</keyword>
<sequence length="156" mass="17516">IKARPGVCSARVDIGSRKCDAKPSIRYFYSSRRHRCYPFKYSGCGGNDNNHLTLYECMKCAPEDDAMCLGGAHPRGRCRQQNDCPPDSTCVVDEEVKVKGLCCDDEATAKAEYRNCGSKKIVKVEGRDLLGMSCRHYFCPDHSECRENGFFAFCCK</sequence>
<gene>
    <name evidence="2" type="ORF">GCK32_011311</name>
</gene>
<dbReference type="EMBL" id="WIXE01016445">
    <property type="protein sequence ID" value="KAK5972656.1"/>
    <property type="molecule type" value="Genomic_DNA"/>
</dbReference>
<evidence type="ECO:0000259" key="1">
    <source>
        <dbReference type="PROSITE" id="PS50279"/>
    </source>
</evidence>
<organism evidence="2 3">
    <name type="scientific">Trichostrongylus colubriformis</name>
    <name type="common">Black scour worm</name>
    <dbReference type="NCBI Taxonomy" id="6319"/>
    <lineage>
        <taxon>Eukaryota</taxon>
        <taxon>Metazoa</taxon>
        <taxon>Ecdysozoa</taxon>
        <taxon>Nematoda</taxon>
        <taxon>Chromadorea</taxon>
        <taxon>Rhabditida</taxon>
        <taxon>Rhabditina</taxon>
        <taxon>Rhabditomorpha</taxon>
        <taxon>Strongyloidea</taxon>
        <taxon>Trichostrongylidae</taxon>
        <taxon>Trichostrongylus</taxon>
    </lineage>
</organism>
<dbReference type="SUPFAM" id="SSF57362">
    <property type="entry name" value="BPTI-like"/>
    <property type="match status" value="1"/>
</dbReference>
<proteinExistence type="predicted"/>
<dbReference type="GO" id="GO:0004867">
    <property type="term" value="F:serine-type endopeptidase inhibitor activity"/>
    <property type="evidence" value="ECO:0007669"/>
    <property type="project" value="InterPro"/>
</dbReference>
<evidence type="ECO:0000313" key="3">
    <source>
        <dbReference type="Proteomes" id="UP001331761"/>
    </source>
</evidence>
<accession>A0AAN8F3F1</accession>
<dbReference type="InterPro" id="IPR036880">
    <property type="entry name" value="Kunitz_BPTI_sf"/>
</dbReference>
<protein>
    <submittedName>
        <fullName evidence="2">Kunitz/Bovine pancreatic trypsin inhibitor domain protein</fullName>
    </submittedName>
</protein>
<dbReference type="Proteomes" id="UP001331761">
    <property type="component" value="Unassembled WGS sequence"/>
</dbReference>
<dbReference type="InterPro" id="IPR052861">
    <property type="entry name" value="BPTI/Kunitz_domain"/>
</dbReference>
<dbReference type="PANTHER" id="PTHR47248">
    <property type="entry name" value="PROTEIN CBG06772"/>
    <property type="match status" value="1"/>
</dbReference>
<dbReference type="AlphaFoldDB" id="A0AAN8F3F1"/>
<dbReference type="Gene3D" id="4.10.410.10">
    <property type="entry name" value="Pancreatic trypsin inhibitor Kunitz domain"/>
    <property type="match status" value="1"/>
</dbReference>
<dbReference type="PANTHER" id="PTHR47248:SF6">
    <property type="entry name" value="BPTI_KUNITZ INHIBITOR DOMAIN-CONTAINING PROTEIN"/>
    <property type="match status" value="1"/>
</dbReference>